<name>A0A0E2HR52_9FIRM</name>
<keyword evidence="7" id="KW-0238">DNA-binding</keyword>
<proteinExistence type="predicted"/>
<evidence type="ECO:0000256" key="7">
    <source>
        <dbReference type="ARBA" id="ARBA00023125"/>
    </source>
</evidence>
<dbReference type="SMART" id="SM00448">
    <property type="entry name" value="REC"/>
    <property type="match status" value="1"/>
</dbReference>
<keyword evidence="8" id="KW-0804">Transcription</keyword>
<comment type="caution">
    <text evidence="13">The sequence shown here is derived from an EMBL/GenBank/DDBJ whole genome shotgun (WGS) entry which is preliminary data.</text>
</comment>
<accession>A0A0E2HR52</accession>
<dbReference type="GeneID" id="57959736"/>
<dbReference type="Pfam" id="PF12833">
    <property type="entry name" value="HTH_18"/>
    <property type="match status" value="1"/>
</dbReference>
<dbReference type="PANTHER" id="PTHR42713:SF3">
    <property type="entry name" value="TRANSCRIPTIONAL REGULATORY PROTEIN HPTR"/>
    <property type="match status" value="1"/>
</dbReference>
<reference evidence="13 14" key="1">
    <citation type="submission" date="2013-01" db="EMBL/GenBank/DDBJ databases">
        <title>The Genome Sequence of Clostridium clostridioforme 90A8.</title>
        <authorList>
            <consortium name="The Broad Institute Genome Sequencing Platform"/>
            <person name="Earl A."/>
            <person name="Ward D."/>
            <person name="Feldgarden M."/>
            <person name="Gevers D."/>
            <person name="Courvalin P."/>
            <person name="Lambert T."/>
            <person name="Walker B."/>
            <person name="Young S.K."/>
            <person name="Zeng Q."/>
            <person name="Gargeya S."/>
            <person name="Fitzgerald M."/>
            <person name="Haas B."/>
            <person name="Abouelleil A."/>
            <person name="Alvarado L."/>
            <person name="Arachchi H.M."/>
            <person name="Berlin A.M."/>
            <person name="Chapman S.B."/>
            <person name="Dewar J."/>
            <person name="Goldberg J."/>
            <person name="Griggs A."/>
            <person name="Gujja S."/>
            <person name="Hansen M."/>
            <person name="Howarth C."/>
            <person name="Imamovic A."/>
            <person name="Larimer J."/>
            <person name="McCowan C."/>
            <person name="Murphy C."/>
            <person name="Neiman D."/>
            <person name="Pearson M."/>
            <person name="Priest M."/>
            <person name="Roberts A."/>
            <person name="Saif S."/>
            <person name="Shea T."/>
            <person name="Sisk P."/>
            <person name="Sykes S."/>
            <person name="Wortman J."/>
            <person name="Nusbaum C."/>
            <person name="Birren B."/>
        </authorList>
    </citation>
    <scope>NUCLEOTIDE SEQUENCE [LARGE SCALE GENOMIC DNA]</scope>
    <source>
        <strain evidence="13 14">90A8</strain>
    </source>
</reference>
<evidence type="ECO:0000256" key="6">
    <source>
        <dbReference type="ARBA" id="ARBA00023015"/>
    </source>
</evidence>
<organism evidence="13 14">
    <name type="scientific">[Clostridium] clostridioforme 90A8</name>
    <dbReference type="NCBI Taxonomy" id="999408"/>
    <lineage>
        <taxon>Bacteria</taxon>
        <taxon>Bacillati</taxon>
        <taxon>Bacillota</taxon>
        <taxon>Clostridia</taxon>
        <taxon>Lachnospirales</taxon>
        <taxon>Lachnospiraceae</taxon>
        <taxon>Enterocloster</taxon>
    </lineage>
</organism>
<dbReference type="GO" id="GO:0043565">
    <property type="term" value="F:sequence-specific DNA binding"/>
    <property type="evidence" value="ECO:0007669"/>
    <property type="project" value="InterPro"/>
</dbReference>
<dbReference type="SUPFAM" id="SSF46689">
    <property type="entry name" value="Homeodomain-like"/>
    <property type="match status" value="2"/>
</dbReference>
<dbReference type="InterPro" id="IPR001789">
    <property type="entry name" value="Sig_transdc_resp-reg_receiver"/>
</dbReference>
<feature type="domain" description="Response regulatory" evidence="12">
    <location>
        <begin position="5"/>
        <end position="122"/>
    </location>
</feature>
<dbReference type="PROSITE" id="PS50110">
    <property type="entry name" value="RESPONSE_REGULATORY"/>
    <property type="match status" value="1"/>
</dbReference>
<dbReference type="EMBL" id="AGYR01000014">
    <property type="protein sequence ID" value="ENZ17497.1"/>
    <property type="molecule type" value="Genomic_DNA"/>
</dbReference>
<feature type="domain" description="HTH araC/xylS-type" evidence="11">
    <location>
        <begin position="445"/>
        <end position="544"/>
    </location>
</feature>
<dbReference type="PRINTS" id="PR00032">
    <property type="entry name" value="HTHARAC"/>
</dbReference>
<dbReference type="PATRIC" id="fig|999408.3.peg.1936"/>
<evidence type="ECO:0000256" key="1">
    <source>
        <dbReference type="ARBA" id="ARBA00004496"/>
    </source>
</evidence>
<dbReference type="GO" id="GO:0003700">
    <property type="term" value="F:DNA-binding transcription factor activity"/>
    <property type="evidence" value="ECO:0007669"/>
    <property type="project" value="InterPro"/>
</dbReference>
<dbReference type="SMART" id="SM00342">
    <property type="entry name" value="HTH_ARAC"/>
    <property type="match status" value="1"/>
</dbReference>
<keyword evidence="3" id="KW-0963">Cytoplasm</keyword>
<evidence type="ECO:0000256" key="9">
    <source>
        <dbReference type="ARBA" id="ARBA00024867"/>
    </source>
</evidence>
<dbReference type="PROSITE" id="PS01124">
    <property type="entry name" value="HTH_ARAC_FAMILY_2"/>
    <property type="match status" value="1"/>
</dbReference>
<keyword evidence="4 10" id="KW-0597">Phosphoprotein</keyword>
<dbReference type="AlphaFoldDB" id="A0A0E2HR52"/>
<dbReference type="PANTHER" id="PTHR42713">
    <property type="entry name" value="HISTIDINE KINASE-RELATED"/>
    <property type="match status" value="1"/>
</dbReference>
<dbReference type="InterPro" id="IPR011006">
    <property type="entry name" value="CheY-like_superfamily"/>
</dbReference>
<keyword evidence="5" id="KW-0902">Two-component regulatory system</keyword>
<evidence type="ECO:0000256" key="4">
    <source>
        <dbReference type="ARBA" id="ARBA00022553"/>
    </source>
</evidence>
<evidence type="ECO:0000259" key="11">
    <source>
        <dbReference type="PROSITE" id="PS01124"/>
    </source>
</evidence>
<gene>
    <name evidence="13" type="ORF">HMPREF1090_01797</name>
</gene>
<evidence type="ECO:0000256" key="8">
    <source>
        <dbReference type="ARBA" id="ARBA00023163"/>
    </source>
</evidence>
<keyword evidence="6" id="KW-0805">Transcription regulation</keyword>
<evidence type="ECO:0000256" key="10">
    <source>
        <dbReference type="PROSITE-ProRule" id="PRU00169"/>
    </source>
</evidence>
<evidence type="ECO:0000256" key="2">
    <source>
        <dbReference type="ARBA" id="ARBA00018672"/>
    </source>
</evidence>
<evidence type="ECO:0000313" key="13">
    <source>
        <dbReference type="EMBL" id="ENZ17497.1"/>
    </source>
</evidence>
<dbReference type="InterPro" id="IPR051552">
    <property type="entry name" value="HptR"/>
</dbReference>
<dbReference type="Proteomes" id="UP000013085">
    <property type="component" value="Unassembled WGS sequence"/>
</dbReference>
<evidence type="ECO:0000256" key="5">
    <source>
        <dbReference type="ARBA" id="ARBA00023012"/>
    </source>
</evidence>
<evidence type="ECO:0000259" key="12">
    <source>
        <dbReference type="PROSITE" id="PS50110"/>
    </source>
</evidence>
<dbReference type="GO" id="GO:0005737">
    <property type="term" value="C:cytoplasm"/>
    <property type="evidence" value="ECO:0007669"/>
    <property type="project" value="UniProtKB-SubCell"/>
</dbReference>
<sequence>MDLYRIILVDDEEEVRQSIIRKIDWTGAGFCVVGDAENGEEALEKVEALEPDLILTDIRMPFMDGLSLAERVRQKYPSIKIVIFSGYDDFEYAKQAIKLNVTEYILKPVNVEELTAILKRIKSNLDDEIEQKRNVSLLRENYIRSLPILRDQFLNELVGSTVPGNVLKEKLAEYDIPLAGAKKWVAAAIDIEPEEIREGNMLPLHKERDLIPISVMQVVEEKLGNYCRSSVFTSSRTSWSELALIAAIDEDNSQTGLIDVLGDICKETKKILEVPITIGIGHSCQDLGEINCSYKAAVDALGYKAIVGAGSTIYINDVEPVSGGKLSFDCKDEAELIAAIKFGPREKIEEAVQAVMDKMSDAKVHFRQCQAYMLSVSSSIVQLIQQYDLDLEQLTEEGEQQGDTFAVIPRMMKKEDFAHWLLSAALRMNQAMNRERDNTMKQVIQKAKEYIMDNYQDTDLSVEKICRQLHMSPAYFSTMFKKETGQAYTAYLTQVRLDKAVELLNKTDDKTYVIAAKVGYQEQNYFSYVFKKRFGVSPTKFRGAK</sequence>
<dbReference type="InterPro" id="IPR020449">
    <property type="entry name" value="Tscrpt_reg_AraC-type_HTH"/>
</dbReference>
<evidence type="ECO:0000256" key="3">
    <source>
        <dbReference type="ARBA" id="ARBA00022490"/>
    </source>
</evidence>
<dbReference type="CDD" id="cd17536">
    <property type="entry name" value="REC_YesN-like"/>
    <property type="match status" value="1"/>
</dbReference>
<dbReference type="Gene3D" id="3.40.50.2300">
    <property type="match status" value="1"/>
</dbReference>
<protein>
    <recommendedName>
        <fullName evidence="2">Stage 0 sporulation protein A homolog</fullName>
    </recommendedName>
</protein>
<dbReference type="Pfam" id="PF17853">
    <property type="entry name" value="GGDEF_2"/>
    <property type="match status" value="1"/>
</dbReference>
<dbReference type="GO" id="GO:0000160">
    <property type="term" value="P:phosphorelay signal transduction system"/>
    <property type="evidence" value="ECO:0007669"/>
    <property type="project" value="UniProtKB-KW"/>
</dbReference>
<dbReference type="InterPro" id="IPR009057">
    <property type="entry name" value="Homeodomain-like_sf"/>
</dbReference>
<evidence type="ECO:0000313" key="14">
    <source>
        <dbReference type="Proteomes" id="UP000013085"/>
    </source>
</evidence>
<feature type="modified residue" description="4-aspartylphosphate" evidence="10">
    <location>
        <position position="57"/>
    </location>
</feature>
<comment type="subcellular location">
    <subcellularLocation>
        <location evidence="1">Cytoplasm</location>
    </subcellularLocation>
</comment>
<dbReference type="Pfam" id="PF00072">
    <property type="entry name" value="Response_reg"/>
    <property type="match status" value="1"/>
</dbReference>
<dbReference type="HOGENOM" id="CLU_000445_5_0_9"/>
<dbReference type="RefSeq" id="WP_002583723.1">
    <property type="nucleotide sequence ID" value="NZ_KB851018.1"/>
</dbReference>
<comment type="function">
    <text evidence="9">May play the central regulatory role in sporulation. It may be an element of the effector pathway responsible for the activation of sporulation genes in response to nutritional stress. Spo0A may act in concert with spo0H (a sigma factor) to control the expression of some genes that are critical to the sporulation process.</text>
</comment>
<dbReference type="Gene3D" id="1.10.10.60">
    <property type="entry name" value="Homeodomain-like"/>
    <property type="match status" value="2"/>
</dbReference>
<dbReference type="InterPro" id="IPR018060">
    <property type="entry name" value="HTH_AraC"/>
</dbReference>
<dbReference type="SUPFAM" id="SSF52172">
    <property type="entry name" value="CheY-like"/>
    <property type="match status" value="1"/>
</dbReference>
<dbReference type="InterPro" id="IPR041522">
    <property type="entry name" value="CdaR_GGDEF"/>
</dbReference>